<gene>
    <name evidence="2" type="ORF">CBO05P2_066</name>
</gene>
<evidence type="ECO:0000313" key="2">
    <source>
        <dbReference type="EMBL" id="BAO05091.1"/>
    </source>
</evidence>
<feature type="transmembrane region" description="Helical" evidence="1">
    <location>
        <begin position="76"/>
        <end position="97"/>
    </location>
</feature>
<keyword evidence="1" id="KW-0812">Transmembrane</keyword>
<dbReference type="EMBL" id="BA000059">
    <property type="protein sequence ID" value="BAO05091.1"/>
    <property type="molecule type" value="Genomic_DNA"/>
</dbReference>
<keyword evidence="1" id="KW-0472">Membrane</keyword>
<sequence>MLNEYIRKLVLNMEFKEVKKNYGYPLAIATAIISIYYSIEKVKLNIYSLIAAFFIVMGTFCTYHMFSNKIKISKKILFIILLFSMFCIGFFITRYFIYEMFI</sequence>
<evidence type="ECO:0000256" key="1">
    <source>
        <dbReference type="SAM" id="Phobius"/>
    </source>
</evidence>
<feature type="transmembrane region" description="Helical" evidence="1">
    <location>
        <begin position="21"/>
        <end position="39"/>
    </location>
</feature>
<reference evidence="2" key="1">
    <citation type="submission" date="2013-10" db="EMBL/GenBank/DDBJ databases">
        <title>Draft genome sequence of Clostridium botulinum type B strain Osaka05.</title>
        <authorList>
            <person name="Sakaguchi Y."/>
            <person name="Hosomi K."/>
            <person name="Uchiyama J."/>
            <person name="Ogura Y."/>
            <person name="Sakaguchi M."/>
            <person name="Kohda T."/>
            <person name="Mukamoto M."/>
            <person name="Misawa N."/>
            <person name="Matsuzaki S."/>
            <person name="Hayashi T."/>
            <person name="Kozaki S."/>
        </authorList>
    </citation>
    <scope>NUCLEOTIDE SEQUENCE</scope>
    <source>
        <strain evidence="2">Osaka05</strain>
    </source>
</reference>
<dbReference type="AlphaFoldDB" id="A0A060N3J5"/>
<feature type="transmembrane region" description="Helical" evidence="1">
    <location>
        <begin position="45"/>
        <end position="64"/>
    </location>
</feature>
<name>A0A060N3J5_CLOBO</name>
<organism evidence="2">
    <name type="scientific">Clostridium botulinum B str. Osaka05</name>
    <dbReference type="NCBI Taxonomy" id="1407017"/>
    <lineage>
        <taxon>Bacteria</taxon>
        <taxon>Bacillati</taxon>
        <taxon>Bacillota</taxon>
        <taxon>Clostridia</taxon>
        <taxon>Eubacteriales</taxon>
        <taxon>Clostridiaceae</taxon>
        <taxon>Clostridium</taxon>
    </lineage>
</organism>
<accession>A0A060N3J5</accession>
<keyword evidence="1" id="KW-1133">Transmembrane helix</keyword>
<dbReference type="Proteomes" id="UP000054164">
    <property type="component" value="Unassembled WGS sequence"/>
</dbReference>
<dbReference type="HOGENOM" id="CLU_2435589_0_0_9"/>
<protein>
    <submittedName>
        <fullName evidence="2">Uncharacterized protein</fullName>
    </submittedName>
</protein>
<proteinExistence type="predicted"/>